<comment type="caution">
    <text evidence="5">The sequence shown here is derived from an EMBL/GenBank/DDBJ whole genome shotgun (WGS) entry which is preliminary data.</text>
</comment>
<dbReference type="Gene3D" id="2.160.10.10">
    <property type="entry name" value="Hexapeptide repeat proteins"/>
    <property type="match status" value="1"/>
</dbReference>
<name>A0ABW7CCN7_9CYAN</name>
<dbReference type="EMBL" id="JAZAQF010000049">
    <property type="protein sequence ID" value="MFG3817666.1"/>
    <property type="molecule type" value="Genomic_DNA"/>
</dbReference>
<dbReference type="PROSITE" id="PS00101">
    <property type="entry name" value="HEXAPEP_TRANSFERASES"/>
    <property type="match status" value="1"/>
</dbReference>
<dbReference type="Pfam" id="PF00132">
    <property type="entry name" value="Hexapep"/>
    <property type="match status" value="1"/>
</dbReference>
<keyword evidence="6" id="KW-1185">Reference proteome</keyword>
<dbReference type="InterPro" id="IPR001451">
    <property type="entry name" value="Hexapep"/>
</dbReference>
<dbReference type="InterPro" id="IPR024688">
    <property type="entry name" value="Mac_dom"/>
</dbReference>
<dbReference type="Proteomes" id="UP001604335">
    <property type="component" value="Unassembled WGS sequence"/>
</dbReference>
<dbReference type="PANTHER" id="PTHR23416:SF23">
    <property type="entry name" value="ACETYLTRANSFERASE C18B11.09C-RELATED"/>
    <property type="match status" value="1"/>
</dbReference>
<organism evidence="5 6">
    <name type="scientific">Limnothrix redekei LRLZ20PSL1</name>
    <dbReference type="NCBI Taxonomy" id="3112953"/>
    <lineage>
        <taxon>Bacteria</taxon>
        <taxon>Bacillati</taxon>
        <taxon>Cyanobacteriota</taxon>
        <taxon>Cyanophyceae</taxon>
        <taxon>Pseudanabaenales</taxon>
        <taxon>Pseudanabaenaceae</taxon>
        <taxon>Limnothrix</taxon>
    </lineage>
</organism>
<dbReference type="EC" id="2.3.1.-" evidence="5"/>
<dbReference type="InterPro" id="IPR018357">
    <property type="entry name" value="Hexapep_transf_CS"/>
</dbReference>
<protein>
    <submittedName>
        <fullName evidence="5">Sugar O-acetyltransferase</fullName>
        <ecNumber evidence="5">2.3.1.-</ecNumber>
    </submittedName>
</protein>
<dbReference type="CDD" id="cd03357">
    <property type="entry name" value="LbH_MAT_GAT"/>
    <property type="match status" value="1"/>
</dbReference>
<dbReference type="InterPro" id="IPR051159">
    <property type="entry name" value="Hexapeptide_acetyltransf"/>
</dbReference>
<keyword evidence="2 5" id="KW-0808">Transferase</keyword>
<sequence length="197" mass="21618">MANFAEEHSEKSKMIAGQLYLASDSQLIQERARARQLCRRYNATTEEEPNLRLSILHDLLGTAPPEIYIEPNFKCDYGYNIHLGNYFYANFDLIILDVCEVRIGDYCLIGPRVSILTATHPIDPDLRRSGQELGKPIAIGNNVWIGGGAIINPGVAIGDNVVVASGAVVTKNVPNGYIVGGVPAKIIRHCTENPRES</sequence>
<evidence type="ECO:0000259" key="4">
    <source>
        <dbReference type="SMART" id="SM01266"/>
    </source>
</evidence>
<evidence type="ECO:0000313" key="5">
    <source>
        <dbReference type="EMBL" id="MFG3817666.1"/>
    </source>
</evidence>
<dbReference type="RefSeq" id="WP_393012131.1">
    <property type="nucleotide sequence ID" value="NZ_JAZAQF010000049.1"/>
</dbReference>
<evidence type="ECO:0000256" key="3">
    <source>
        <dbReference type="ARBA" id="ARBA00022737"/>
    </source>
</evidence>
<comment type="similarity">
    <text evidence="1">Belongs to the transferase hexapeptide repeat family.</text>
</comment>
<dbReference type="SUPFAM" id="SSF51161">
    <property type="entry name" value="Trimeric LpxA-like enzymes"/>
    <property type="match status" value="1"/>
</dbReference>
<accession>A0ABW7CCN7</accession>
<keyword evidence="3" id="KW-0677">Repeat</keyword>
<reference evidence="6" key="1">
    <citation type="journal article" date="2024" name="Algal Res.">
        <title>Biochemical, toxicological and genomic investigation of a high-biomass producing Limnothrix strain isolated from Italian shallow drinking water reservoir.</title>
        <authorList>
            <person name="Simonazzi M."/>
            <person name="Shishido T.K."/>
            <person name="Delbaje E."/>
            <person name="Wahlsten M."/>
            <person name="Fewer D.P."/>
            <person name="Sivonen K."/>
            <person name="Pezzolesi L."/>
            <person name="Pistocchi R."/>
        </authorList>
    </citation>
    <scope>NUCLEOTIDE SEQUENCE [LARGE SCALE GENOMIC DNA]</scope>
    <source>
        <strain evidence="6">LRLZ20PSL1</strain>
    </source>
</reference>
<feature type="domain" description="Maltose/galactoside acetyltransferase" evidence="4">
    <location>
        <begin position="11"/>
        <end position="65"/>
    </location>
</feature>
<dbReference type="GO" id="GO:0016746">
    <property type="term" value="F:acyltransferase activity"/>
    <property type="evidence" value="ECO:0007669"/>
    <property type="project" value="UniProtKB-KW"/>
</dbReference>
<evidence type="ECO:0000256" key="2">
    <source>
        <dbReference type="ARBA" id="ARBA00022679"/>
    </source>
</evidence>
<proteinExistence type="inferred from homology"/>
<evidence type="ECO:0000313" key="6">
    <source>
        <dbReference type="Proteomes" id="UP001604335"/>
    </source>
</evidence>
<dbReference type="Pfam" id="PF12464">
    <property type="entry name" value="Mac"/>
    <property type="match status" value="1"/>
</dbReference>
<dbReference type="PANTHER" id="PTHR23416">
    <property type="entry name" value="SIALIC ACID SYNTHASE-RELATED"/>
    <property type="match status" value="1"/>
</dbReference>
<gene>
    <name evidence="5" type="ORF">VPK24_08450</name>
</gene>
<keyword evidence="5" id="KW-0012">Acyltransferase</keyword>
<dbReference type="InterPro" id="IPR011004">
    <property type="entry name" value="Trimer_LpxA-like_sf"/>
</dbReference>
<dbReference type="SMART" id="SM01266">
    <property type="entry name" value="Mac"/>
    <property type="match status" value="1"/>
</dbReference>
<evidence type="ECO:0000256" key="1">
    <source>
        <dbReference type="ARBA" id="ARBA00007274"/>
    </source>
</evidence>